<reference evidence="4" key="1">
    <citation type="submission" date="2019-04" db="EMBL/GenBank/DDBJ databases">
        <title>Sequencing of skin fungus with MAO and IRED activity.</title>
        <authorList>
            <person name="Marsaioli A.J."/>
            <person name="Bonatto J.M.C."/>
            <person name="Reis Junior O."/>
        </authorList>
    </citation>
    <scope>NUCLEOTIDE SEQUENCE</scope>
    <source>
        <strain evidence="4">28M1</strain>
    </source>
</reference>
<accession>A0A9P4WK72</accession>
<feature type="compositionally biased region" description="Basic and acidic residues" evidence="2">
    <location>
        <begin position="561"/>
        <end position="608"/>
    </location>
</feature>
<feature type="compositionally biased region" description="Polar residues" evidence="2">
    <location>
        <begin position="355"/>
        <end position="366"/>
    </location>
</feature>
<feature type="coiled-coil region" evidence="1">
    <location>
        <begin position="746"/>
        <end position="854"/>
    </location>
</feature>
<dbReference type="Gene3D" id="3.40.50.1820">
    <property type="entry name" value="alpha/beta hydrolase"/>
    <property type="match status" value="1"/>
</dbReference>
<evidence type="ECO:0000256" key="1">
    <source>
        <dbReference type="SAM" id="Coils"/>
    </source>
</evidence>
<feature type="region of interest" description="Disordered" evidence="2">
    <location>
        <begin position="561"/>
        <end position="609"/>
    </location>
</feature>
<dbReference type="Pfam" id="PF01738">
    <property type="entry name" value="DLH"/>
    <property type="match status" value="1"/>
</dbReference>
<dbReference type="PANTHER" id="PTHR17630:SF55">
    <property type="entry name" value="DIENELACTONE HYDROLASE FAMILY PROTEIN (AFU_ORTHOLOGUE AFUA_1G01900)"/>
    <property type="match status" value="1"/>
</dbReference>
<protein>
    <recommendedName>
        <fullName evidence="3">Dienelactone hydrolase domain-containing protein</fullName>
    </recommendedName>
</protein>
<evidence type="ECO:0000313" key="4">
    <source>
        <dbReference type="EMBL" id="KAF3034532.1"/>
    </source>
</evidence>
<dbReference type="AlphaFoldDB" id="A0A9P4WK72"/>
<evidence type="ECO:0000259" key="3">
    <source>
        <dbReference type="Pfam" id="PF01738"/>
    </source>
</evidence>
<sequence>MATNIFKPCCLTSFPWDGTLEGREEVLNGLPTYVTGSNPEKAVLYVHDALGWRFQNARLLADCYAREANVTVFIPDFFGGETLDPAAILEGRWHDLDMAGFSARNARSIREPQIFACARTLRANRYTNLGSIGFCFGGWAVLRLAQAGLVDAIVCAHPSWVTKEDFERLGTPVLFLAPEIDAMFPDDIKVHAFRCLLQEKTTPFEWVHFPGLAHGCLTKGDQKTEGEREAMVKAKAAAVRWWGECSSEDGSQYEMDLDALGLNSTFESTALEGNYEPAVDRVDTSEVEGPEDFTMNMTYWMTADLQPAQVRSRKETQGRASRPTTSGERQTGEAGDQAAAEASTAASPTVRVHGTTASREYSTPASDRSMPNEEKVRSFLSALPDAELDHLPTGTPLRGPRQSILQIPRSSPPKARSLQPTVEDHDTPRKPTQQTVIHHPSPAVHGAQQTSADRVAELQARLDQQELASRTRITELETILSYTRTELDTTRNDNYKHKDIIARLEGSLEEQRARQGAADGTFETRLKTLEEGHQTQLQHLEQRLQHEHERTLQMQRESLERRLGELETSEREASEQVRSRTQELESIKERLALRDTEEEEQRDRHEKQNQQAFAVERTELLNKLDAVQARADSLQADLARATAEAKAAREASQAREPSDAASKVISNVQIARISDLETLLQDTRFALECAQADVAAKEQLFQTNINLNVNLRALRSELEAQRTTLAHLGSGQHAHSAEDEQLQSELAAKDRLIEQHVEERDSLQRQLNTAHGRIAGLENSLTTLRAQLADAHRETGIARADAERLTHDLQDADDRLADARAEADRRVADVEKKLAKMKDLKAETESKFRELKSQHDDLAEGHAAILEDMRDKAEDAVRKTGALLAQERKERTRLKKDVERLQREIDNLRTEHEQDSVRFDSDSDTTTTAPPASKPADGFKDKEIESLKSIIKTQLTELKTLKSTHASTLSTLITSHEGSLNTLRTEISALRHELEAQALDHAAINAAMDEQLSTLLSKLMKERARTVVGKRDGQWEEVQRNSAGEKELLGKVLMRQWGREECGVTEEKGRKQVFEYKYVKKER</sequence>
<keyword evidence="1" id="KW-0175">Coiled coil</keyword>
<dbReference type="SUPFAM" id="SSF53474">
    <property type="entry name" value="alpha/beta-Hydrolases"/>
    <property type="match status" value="1"/>
</dbReference>
<feature type="compositionally biased region" description="Polar residues" evidence="2">
    <location>
        <begin position="318"/>
        <end position="329"/>
    </location>
</feature>
<feature type="compositionally biased region" description="Low complexity" evidence="2">
    <location>
        <begin position="924"/>
        <end position="936"/>
    </location>
</feature>
<dbReference type="PANTHER" id="PTHR17630">
    <property type="entry name" value="DIENELACTONE HYDROLASE"/>
    <property type="match status" value="1"/>
</dbReference>
<dbReference type="InterPro" id="IPR002925">
    <property type="entry name" value="Dienelactn_hydro"/>
</dbReference>
<dbReference type="Proteomes" id="UP000758155">
    <property type="component" value="Unassembled WGS sequence"/>
</dbReference>
<dbReference type="InterPro" id="IPR029058">
    <property type="entry name" value="AB_hydrolase_fold"/>
</dbReference>
<dbReference type="OrthoDB" id="3911405at2759"/>
<feature type="domain" description="Dienelactone hydrolase" evidence="3">
    <location>
        <begin position="38"/>
        <end position="242"/>
    </location>
</feature>
<proteinExistence type="predicted"/>
<dbReference type="EMBL" id="SWKV01000067">
    <property type="protein sequence ID" value="KAF3034532.1"/>
    <property type="molecule type" value="Genomic_DNA"/>
</dbReference>
<evidence type="ECO:0000313" key="5">
    <source>
        <dbReference type="Proteomes" id="UP000758155"/>
    </source>
</evidence>
<gene>
    <name evidence="4" type="ORF">E8E12_006619</name>
</gene>
<dbReference type="GO" id="GO:0016787">
    <property type="term" value="F:hydrolase activity"/>
    <property type="evidence" value="ECO:0007669"/>
    <property type="project" value="InterPro"/>
</dbReference>
<name>A0A9P4WK72_9PLEO</name>
<feature type="coiled-coil region" evidence="1">
    <location>
        <begin position="617"/>
        <end position="651"/>
    </location>
</feature>
<feature type="compositionally biased region" description="Basic and acidic residues" evidence="2">
    <location>
        <begin position="905"/>
        <end position="921"/>
    </location>
</feature>
<feature type="compositionally biased region" description="Low complexity" evidence="2">
    <location>
        <begin position="332"/>
        <end position="347"/>
    </location>
</feature>
<feature type="region of interest" description="Disordered" evidence="2">
    <location>
        <begin position="308"/>
        <end position="436"/>
    </location>
</feature>
<feature type="region of interest" description="Disordered" evidence="2">
    <location>
        <begin position="905"/>
        <end position="941"/>
    </location>
</feature>
<keyword evidence="5" id="KW-1185">Reference proteome</keyword>
<comment type="caution">
    <text evidence="4">The sequence shown here is derived from an EMBL/GenBank/DDBJ whole genome shotgun (WGS) entry which is preliminary data.</text>
</comment>
<evidence type="ECO:0000256" key="2">
    <source>
        <dbReference type="SAM" id="MobiDB-lite"/>
    </source>
</evidence>
<organism evidence="4 5">
    <name type="scientific">Didymella heteroderae</name>
    <dbReference type="NCBI Taxonomy" id="1769908"/>
    <lineage>
        <taxon>Eukaryota</taxon>
        <taxon>Fungi</taxon>
        <taxon>Dikarya</taxon>
        <taxon>Ascomycota</taxon>
        <taxon>Pezizomycotina</taxon>
        <taxon>Dothideomycetes</taxon>
        <taxon>Pleosporomycetidae</taxon>
        <taxon>Pleosporales</taxon>
        <taxon>Pleosporineae</taxon>
        <taxon>Didymellaceae</taxon>
        <taxon>Didymella</taxon>
    </lineage>
</organism>